<name>A0A9N9GGP5_9GLOM</name>
<organism evidence="7 8">
    <name type="scientific">Ambispora leptoticha</name>
    <dbReference type="NCBI Taxonomy" id="144679"/>
    <lineage>
        <taxon>Eukaryota</taxon>
        <taxon>Fungi</taxon>
        <taxon>Fungi incertae sedis</taxon>
        <taxon>Mucoromycota</taxon>
        <taxon>Glomeromycotina</taxon>
        <taxon>Glomeromycetes</taxon>
        <taxon>Archaeosporales</taxon>
        <taxon>Ambisporaceae</taxon>
        <taxon>Ambispora</taxon>
    </lineage>
</organism>
<evidence type="ECO:0000256" key="2">
    <source>
        <dbReference type="ARBA" id="ARBA00022750"/>
    </source>
</evidence>
<dbReference type="Pfam" id="PF00026">
    <property type="entry name" value="Asp"/>
    <property type="match status" value="1"/>
</dbReference>
<dbReference type="Proteomes" id="UP000789508">
    <property type="component" value="Unassembled WGS sequence"/>
</dbReference>
<feature type="non-terminal residue" evidence="7">
    <location>
        <position position="252"/>
    </location>
</feature>
<dbReference type="GO" id="GO:0004190">
    <property type="term" value="F:aspartic-type endopeptidase activity"/>
    <property type="evidence" value="ECO:0007669"/>
    <property type="project" value="UniProtKB-KW"/>
</dbReference>
<feature type="disulfide bond" evidence="3">
    <location>
        <begin position="212"/>
        <end position="217"/>
    </location>
</feature>
<dbReference type="PROSITE" id="PS00141">
    <property type="entry name" value="ASP_PROTEASE"/>
    <property type="match status" value="1"/>
</dbReference>
<reference evidence="7" key="1">
    <citation type="submission" date="2021-06" db="EMBL/GenBank/DDBJ databases">
        <authorList>
            <person name="Kallberg Y."/>
            <person name="Tangrot J."/>
            <person name="Rosling A."/>
        </authorList>
    </citation>
    <scope>NUCLEOTIDE SEQUENCE</scope>
    <source>
        <strain evidence="7">FL130A</strain>
    </source>
</reference>
<dbReference type="Gene3D" id="2.40.70.10">
    <property type="entry name" value="Acid Proteases"/>
    <property type="match status" value="1"/>
</dbReference>
<dbReference type="InterPro" id="IPR001969">
    <property type="entry name" value="Aspartic_peptidase_AS"/>
</dbReference>
<keyword evidence="2" id="KW-0378">Hydrolase</keyword>
<sequence>MKVVTALALLMAAISLTADAAPASKSSVVKLDLKKYNLPDSFTWLQKSQFIKNHALLKYSNNIRTAYSQGLVGQEAIVRLEAASTPVFDASSPKTFIINTNSTSVNDDSSDGSAGKDRKKKHGKNNNPDNSQPDNSNNPDNSQPDDSNNPDNSQPDNSGNQPDNTGKGTVEDPLKDEGFDIGYHGPVEIGGQTFDVIFDTGSSDLWVPAQDCSDEACKAHKSFDPKKSKGYKTNNKPFEIKYGTGQVSGIIA</sequence>
<dbReference type="InterPro" id="IPR001461">
    <property type="entry name" value="Aspartic_peptidase_A1"/>
</dbReference>
<feature type="compositionally biased region" description="Basic and acidic residues" evidence="4">
    <location>
        <begin position="169"/>
        <end position="178"/>
    </location>
</feature>
<feature type="compositionally biased region" description="Low complexity" evidence="4">
    <location>
        <begin position="125"/>
        <end position="158"/>
    </location>
</feature>
<keyword evidence="3" id="KW-1015">Disulfide bond</keyword>
<feature type="signal peptide" evidence="5">
    <location>
        <begin position="1"/>
        <end position="20"/>
    </location>
</feature>
<evidence type="ECO:0000313" key="7">
    <source>
        <dbReference type="EMBL" id="CAG8604863.1"/>
    </source>
</evidence>
<dbReference type="InterPro" id="IPR021109">
    <property type="entry name" value="Peptidase_aspartic_dom_sf"/>
</dbReference>
<dbReference type="OrthoDB" id="15189at2759"/>
<comment type="caution">
    <text evidence="7">The sequence shown here is derived from an EMBL/GenBank/DDBJ whole genome shotgun (WGS) entry which is preliminary data.</text>
</comment>
<protein>
    <submittedName>
        <fullName evidence="7">8782_t:CDS:1</fullName>
    </submittedName>
</protein>
<dbReference type="InterPro" id="IPR033121">
    <property type="entry name" value="PEPTIDASE_A1"/>
</dbReference>
<evidence type="ECO:0000259" key="6">
    <source>
        <dbReference type="PROSITE" id="PS51767"/>
    </source>
</evidence>
<dbReference type="PROSITE" id="PS51767">
    <property type="entry name" value="PEPTIDASE_A1"/>
    <property type="match status" value="1"/>
</dbReference>
<evidence type="ECO:0000313" key="8">
    <source>
        <dbReference type="Proteomes" id="UP000789508"/>
    </source>
</evidence>
<evidence type="ECO:0000256" key="1">
    <source>
        <dbReference type="ARBA" id="ARBA00007447"/>
    </source>
</evidence>
<dbReference type="SUPFAM" id="SSF50630">
    <property type="entry name" value="Acid proteases"/>
    <property type="match status" value="1"/>
</dbReference>
<dbReference type="GO" id="GO:0006508">
    <property type="term" value="P:proteolysis"/>
    <property type="evidence" value="ECO:0007669"/>
    <property type="project" value="InterPro"/>
</dbReference>
<evidence type="ECO:0000256" key="4">
    <source>
        <dbReference type="SAM" id="MobiDB-lite"/>
    </source>
</evidence>
<keyword evidence="8" id="KW-1185">Reference proteome</keyword>
<comment type="similarity">
    <text evidence="1">Belongs to the peptidase A1 family.</text>
</comment>
<accession>A0A9N9GGP5</accession>
<feature type="domain" description="Peptidase A1" evidence="6">
    <location>
        <begin position="183"/>
        <end position="252"/>
    </location>
</feature>
<feature type="compositionally biased region" description="Low complexity" evidence="4">
    <location>
        <begin position="99"/>
        <end position="113"/>
    </location>
</feature>
<dbReference type="PANTHER" id="PTHR47966">
    <property type="entry name" value="BETA-SITE APP-CLEAVING ENZYME, ISOFORM A-RELATED"/>
    <property type="match status" value="1"/>
</dbReference>
<keyword evidence="2" id="KW-0645">Protease</keyword>
<gene>
    <name evidence="7" type="ORF">ALEPTO_LOCUS8304</name>
</gene>
<keyword evidence="5" id="KW-0732">Signal</keyword>
<dbReference type="PANTHER" id="PTHR47966:SF51">
    <property type="entry name" value="BETA-SITE APP-CLEAVING ENZYME, ISOFORM A-RELATED"/>
    <property type="match status" value="1"/>
</dbReference>
<dbReference type="AlphaFoldDB" id="A0A9N9GGP5"/>
<evidence type="ECO:0000256" key="3">
    <source>
        <dbReference type="PIRSR" id="PIRSR601461-2"/>
    </source>
</evidence>
<dbReference type="EMBL" id="CAJVPS010004530">
    <property type="protein sequence ID" value="CAG8604863.1"/>
    <property type="molecule type" value="Genomic_DNA"/>
</dbReference>
<proteinExistence type="inferred from homology"/>
<feature type="region of interest" description="Disordered" evidence="4">
    <location>
        <begin position="98"/>
        <end position="179"/>
    </location>
</feature>
<evidence type="ECO:0000256" key="5">
    <source>
        <dbReference type="SAM" id="SignalP"/>
    </source>
</evidence>
<keyword evidence="2" id="KW-0064">Aspartyl protease</keyword>
<feature type="chain" id="PRO_5040331430" evidence="5">
    <location>
        <begin position="21"/>
        <end position="252"/>
    </location>
</feature>